<evidence type="ECO:0000313" key="1">
    <source>
        <dbReference type="EMBL" id="KAJ8666588.1"/>
    </source>
</evidence>
<protein>
    <submittedName>
        <fullName evidence="1">Uncharacterized protein</fullName>
    </submittedName>
</protein>
<organism evidence="1 2">
    <name type="scientific">Eretmocerus hayati</name>
    <dbReference type="NCBI Taxonomy" id="131215"/>
    <lineage>
        <taxon>Eukaryota</taxon>
        <taxon>Metazoa</taxon>
        <taxon>Ecdysozoa</taxon>
        <taxon>Arthropoda</taxon>
        <taxon>Hexapoda</taxon>
        <taxon>Insecta</taxon>
        <taxon>Pterygota</taxon>
        <taxon>Neoptera</taxon>
        <taxon>Endopterygota</taxon>
        <taxon>Hymenoptera</taxon>
        <taxon>Apocrita</taxon>
        <taxon>Proctotrupomorpha</taxon>
        <taxon>Chalcidoidea</taxon>
        <taxon>Aphelinidae</taxon>
        <taxon>Aphelininae</taxon>
        <taxon>Eretmocerus</taxon>
    </lineage>
</organism>
<comment type="caution">
    <text evidence="1">The sequence shown here is derived from an EMBL/GenBank/DDBJ whole genome shotgun (WGS) entry which is preliminary data.</text>
</comment>
<keyword evidence="2" id="KW-1185">Reference proteome</keyword>
<dbReference type="EMBL" id="CM056744">
    <property type="protein sequence ID" value="KAJ8666588.1"/>
    <property type="molecule type" value="Genomic_DNA"/>
</dbReference>
<accession>A0ACC2N794</accession>
<reference evidence="1" key="1">
    <citation type="submission" date="2023-04" db="EMBL/GenBank/DDBJ databases">
        <title>A chromosome-level genome assembly of the parasitoid wasp Eretmocerus hayati.</title>
        <authorList>
            <person name="Zhong Y."/>
            <person name="Liu S."/>
            <person name="Liu Y."/>
        </authorList>
    </citation>
    <scope>NUCLEOTIDE SEQUENCE</scope>
    <source>
        <strain evidence="1">ZJU_SS_LIU_2023</strain>
    </source>
</reference>
<sequence>MDPGISMLPCKYCNKNILVSEVPKHECFFGFDTVIVKNGKFTGAYVKNVTQANMWGDENCGDEGGNSTQNLDAEEFDDDTEHLLQIEKVSQESGYVGKIDPNELLIEEVKLREPLWNFTNKKLISQRTNANKKNLWKEVYAAVAEYFENVDAVKRRWKNLTDTYKKVLKEVKPGGYSGAEGHPPKEIKWKYFKVLAFLTDSDLSYNDKTESSLDNDSLDNDSEMSEHTETQNESVPNPERIGQRQTKRRKSENALQRIADAMENPPMDAIKAFITFAEEKLRVYPQQVADRLMLKMHELLLSNVEG</sequence>
<gene>
    <name evidence="1" type="ORF">QAD02_008250</name>
</gene>
<proteinExistence type="predicted"/>
<evidence type="ECO:0000313" key="2">
    <source>
        <dbReference type="Proteomes" id="UP001239111"/>
    </source>
</evidence>
<dbReference type="Proteomes" id="UP001239111">
    <property type="component" value="Chromosome 4"/>
</dbReference>
<name>A0ACC2N794_9HYME</name>